<name>A0A859DSC9_9FIRM</name>
<proteinExistence type="inferred from homology"/>
<comment type="catalytic activity">
    <reaction evidence="1">
        <text>ATP-independent breakage of single-stranded DNA, followed by passage and rejoining.</text>
        <dbReference type="EC" id="5.6.2.1"/>
    </reaction>
</comment>
<protein>
    <recommendedName>
        <fullName evidence="3">DNA topoisomerase</fullName>
        <ecNumber evidence="3">5.6.2.1</ecNumber>
    </recommendedName>
    <alternativeName>
        <fullName evidence="10">Omega-protein</fullName>
    </alternativeName>
    <alternativeName>
        <fullName evidence="9">Relaxing enzyme</fullName>
    </alternativeName>
    <alternativeName>
        <fullName evidence="7">Swivelase</fullName>
    </alternativeName>
    <alternativeName>
        <fullName evidence="8">Untwisting enzyme</fullName>
    </alternativeName>
</protein>
<dbReference type="GO" id="GO:0043597">
    <property type="term" value="C:cytoplasmic replication fork"/>
    <property type="evidence" value="ECO:0007669"/>
    <property type="project" value="TreeGrafter"/>
</dbReference>
<dbReference type="InterPro" id="IPR013824">
    <property type="entry name" value="Topo_IA_cen_sub1"/>
</dbReference>
<dbReference type="PANTHER" id="PTHR11390:SF21">
    <property type="entry name" value="DNA TOPOISOMERASE 3-ALPHA"/>
    <property type="match status" value="1"/>
</dbReference>
<dbReference type="GO" id="GO:0003677">
    <property type="term" value="F:DNA binding"/>
    <property type="evidence" value="ECO:0007669"/>
    <property type="project" value="UniProtKB-KW"/>
</dbReference>
<evidence type="ECO:0000256" key="3">
    <source>
        <dbReference type="ARBA" id="ARBA00012891"/>
    </source>
</evidence>
<dbReference type="AlphaFoldDB" id="A0A859DSC9"/>
<dbReference type="Gene3D" id="1.10.290.10">
    <property type="entry name" value="Topoisomerase I, domain 4"/>
    <property type="match status" value="1"/>
</dbReference>
<evidence type="ECO:0000256" key="8">
    <source>
        <dbReference type="ARBA" id="ARBA00031985"/>
    </source>
</evidence>
<dbReference type="PANTHER" id="PTHR11390">
    <property type="entry name" value="PROKARYOTIC DNA TOPOISOMERASE"/>
    <property type="match status" value="1"/>
</dbReference>
<organism evidence="12 13">
    <name type="scientific">Caproicibacterium lactatifermentans</name>
    <dbReference type="NCBI Taxonomy" id="2666138"/>
    <lineage>
        <taxon>Bacteria</taxon>
        <taxon>Bacillati</taxon>
        <taxon>Bacillota</taxon>
        <taxon>Clostridia</taxon>
        <taxon>Eubacteriales</taxon>
        <taxon>Oscillospiraceae</taxon>
        <taxon>Caproicibacterium</taxon>
    </lineage>
</organism>
<evidence type="ECO:0000256" key="9">
    <source>
        <dbReference type="ARBA" id="ARBA00032235"/>
    </source>
</evidence>
<feature type="domain" description="Topo IA-type catalytic" evidence="11">
    <location>
        <begin position="61"/>
        <end position="503"/>
    </location>
</feature>
<dbReference type="PRINTS" id="PR00417">
    <property type="entry name" value="PRTPISMRASEI"/>
</dbReference>
<sequence>MFVRFTVSFLIHWDSPFKLRTSHALNFILRNTKPVEHVLINDNTPSEIQKAFKNLQQNDRFVSIGRAARARAICDYIFGINYSRFFGLTLGVKGLSVGRVQTPTLGLVVNRDQQIENHIKQEYFELTADASLDERSVSFAFKPDKPYLDNAGHITDQSFLSDISAHVAVPASATVVKLQKTEAPPLPFNLVKLQAHMNEKYNLPVSRTLEITQELRDKYKAITYNRSDCQYLNAEQHAAAPQVLPGVMERLGLQLPLNYGIRSKCFNDANVTAHHAIIPTAAKFDLSSLSDDQKAVYTEIAKRYLIQFLPPIAPEETKAAVSVPGKGTFQANSVHVLDKGFAAFYPAKSFKETALSGIPTGGYSVKLENYRIAEKYTAPPKRYTQATLITDMTQVAKYVTDPQAKAALQAKDKDKKGENGSIGTPATRDKIIETLIKRGYAQDDGKHLVSTQYGRQLYDLLPDDIKKPDLTALWWTIQEDIKSGNAKISDMTNSVLSSIRSHLKDDYSTAHVDHADDKKEIGKCPLCGKPVYENQKAFGCSGYKQGCKFAIWKDNGFFKHFGKRVTPSAAKALLGPHHRYLEKNLTGKTGRKYDAYFVMKIKDNRPDFSLEFPQKRKDEGGRKQK</sequence>
<evidence type="ECO:0000256" key="1">
    <source>
        <dbReference type="ARBA" id="ARBA00000213"/>
    </source>
</evidence>
<dbReference type="InterPro" id="IPR003601">
    <property type="entry name" value="Topo_IA_2"/>
</dbReference>
<evidence type="ECO:0000256" key="5">
    <source>
        <dbReference type="ARBA" id="ARBA00023125"/>
    </source>
</evidence>
<dbReference type="GO" id="GO:0006310">
    <property type="term" value="P:DNA recombination"/>
    <property type="evidence" value="ECO:0007669"/>
    <property type="project" value="TreeGrafter"/>
</dbReference>
<dbReference type="GO" id="GO:0006265">
    <property type="term" value="P:DNA topological change"/>
    <property type="evidence" value="ECO:0007669"/>
    <property type="project" value="InterPro"/>
</dbReference>
<reference evidence="12 13" key="1">
    <citation type="submission" date="2019-11" db="EMBL/GenBank/DDBJ databases">
        <authorList>
            <person name="Ren C."/>
            <person name="Wang H."/>
            <person name="Xu Y."/>
        </authorList>
    </citation>
    <scope>NUCLEOTIDE SEQUENCE [LARGE SCALE GENOMIC DNA]</scope>
    <source>
        <strain evidence="12 13">LBM 19010</strain>
    </source>
</reference>
<dbReference type="Pfam" id="PF01131">
    <property type="entry name" value="Topoisom_bac"/>
    <property type="match status" value="1"/>
</dbReference>
<dbReference type="InterPro" id="IPR013497">
    <property type="entry name" value="Topo_IA_cen"/>
</dbReference>
<evidence type="ECO:0000313" key="13">
    <source>
        <dbReference type="Proteomes" id="UP000501316"/>
    </source>
</evidence>
<dbReference type="GO" id="GO:0003917">
    <property type="term" value="F:DNA topoisomerase type I (single strand cut, ATP-independent) activity"/>
    <property type="evidence" value="ECO:0007669"/>
    <property type="project" value="UniProtKB-EC"/>
</dbReference>
<dbReference type="InterPro" id="IPR013826">
    <property type="entry name" value="Topo_IA_cen_sub3"/>
</dbReference>
<evidence type="ECO:0000256" key="7">
    <source>
        <dbReference type="ARBA" id="ARBA00030003"/>
    </source>
</evidence>
<dbReference type="InterPro" id="IPR000380">
    <property type="entry name" value="Topo_IA"/>
</dbReference>
<evidence type="ECO:0000259" key="11">
    <source>
        <dbReference type="PROSITE" id="PS52039"/>
    </source>
</evidence>
<dbReference type="InterPro" id="IPR023405">
    <property type="entry name" value="Topo_IA_core_domain"/>
</dbReference>
<dbReference type="SMART" id="SM00436">
    <property type="entry name" value="TOP1Bc"/>
    <property type="match status" value="1"/>
</dbReference>
<dbReference type="EMBL" id="CP046051">
    <property type="protein sequence ID" value="QKN23702.1"/>
    <property type="molecule type" value="Genomic_DNA"/>
</dbReference>
<dbReference type="SUPFAM" id="SSF56712">
    <property type="entry name" value="Prokaryotic type I DNA topoisomerase"/>
    <property type="match status" value="1"/>
</dbReference>
<gene>
    <name evidence="12" type="ORF">GJQ69_03940</name>
</gene>
<evidence type="ECO:0000313" key="12">
    <source>
        <dbReference type="EMBL" id="QKN23702.1"/>
    </source>
</evidence>
<dbReference type="InterPro" id="IPR003602">
    <property type="entry name" value="Topo_IA_DNA-bd_dom"/>
</dbReference>
<comment type="similarity">
    <text evidence="2">Belongs to the type IA topoisomerase family.</text>
</comment>
<dbReference type="Gene3D" id="1.10.460.10">
    <property type="entry name" value="Topoisomerase I, domain 2"/>
    <property type="match status" value="1"/>
</dbReference>
<keyword evidence="6 12" id="KW-0413">Isomerase</keyword>
<dbReference type="InterPro" id="IPR013825">
    <property type="entry name" value="Topo_IA_cen_sub2"/>
</dbReference>
<keyword evidence="5" id="KW-0238">DNA-binding</keyword>
<dbReference type="Proteomes" id="UP000501316">
    <property type="component" value="Chromosome"/>
</dbReference>
<keyword evidence="4" id="KW-0799">Topoisomerase</keyword>
<evidence type="ECO:0000256" key="6">
    <source>
        <dbReference type="ARBA" id="ARBA00023235"/>
    </source>
</evidence>
<dbReference type="SMART" id="SM00437">
    <property type="entry name" value="TOP1Ac"/>
    <property type="match status" value="1"/>
</dbReference>
<evidence type="ECO:0000256" key="2">
    <source>
        <dbReference type="ARBA" id="ARBA00009446"/>
    </source>
</evidence>
<evidence type="ECO:0000256" key="10">
    <source>
        <dbReference type="ARBA" id="ARBA00032877"/>
    </source>
</evidence>
<dbReference type="EC" id="5.6.2.1" evidence="3"/>
<accession>A0A859DSC9</accession>
<evidence type="ECO:0000256" key="4">
    <source>
        <dbReference type="ARBA" id="ARBA00023029"/>
    </source>
</evidence>
<dbReference type="PROSITE" id="PS52039">
    <property type="entry name" value="TOPO_IA_2"/>
    <property type="match status" value="1"/>
</dbReference>
<dbReference type="GO" id="GO:0006281">
    <property type="term" value="P:DNA repair"/>
    <property type="evidence" value="ECO:0007669"/>
    <property type="project" value="TreeGrafter"/>
</dbReference>
<dbReference type="Gene3D" id="2.70.20.10">
    <property type="entry name" value="Topoisomerase I, domain 3"/>
    <property type="match status" value="1"/>
</dbReference>
<dbReference type="KEGG" id="clf:GJQ69_03940"/>